<evidence type="ECO:0000256" key="10">
    <source>
        <dbReference type="SAM" id="MobiDB-lite"/>
    </source>
</evidence>
<keyword evidence="5" id="KW-0489">Methyltransferase</keyword>
<dbReference type="InterPro" id="IPR019410">
    <property type="entry name" value="Methyltransf_16"/>
</dbReference>
<dbReference type="GO" id="GO:0018064">
    <property type="term" value="F:protein-L-histidine N-tele-methyltransferase activity"/>
    <property type="evidence" value="ECO:0007669"/>
    <property type="project" value="UniProtKB-EC"/>
</dbReference>
<dbReference type="Pfam" id="PF10294">
    <property type="entry name" value="Methyltransf_16"/>
    <property type="match status" value="1"/>
</dbReference>
<evidence type="ECO:0000256" key="4">
    <source>
        <dbReference type="ARBA" id="ARBA00022490"/>
    </source>
</evidence>
<dbReference type="CDD" id="cd02440">
    <property type="entry name" value="AdoMet_MTases"/>
    <property type="match status" value="1"/>
</dbReference>
<keyword evidence="8" id="KW-0539">Nucleus</keyword>
<comment type="subcellular location">
    <subcellularLocation>
        <location evidence="2">Cytoplasm</location>
    </subcellularLocation>
    <subcellularLocation>
        <location evidence="1">Nucleus</location>
    </subcellularLocation>
</comment>
<feature type="region of interest" description="Disordered" evidence="10">
    <location>
        <begin position="1"/>
        <end position="36"/>
    </location>
</feature>
<evidence type="ECO:0000256" key="8">
    <source>
        <dbReference type="ARBA" id="ARBA00023242"/>
    </source>
</evidence>
<evidence type="ECO:0000313" key="12">
    <source>
        <dbReference type="WBParaSite" id="L893_g23153.t1"/>
    </source>
</evidence>
<reference evidence="12" key="1">
    <citation type="submission" date="2016-11" db="UniProtKB">
        <authorList>
            <consortium name="WormBaseParasite"/>
        </authorList>
    </citation>
    <scope>IDENTIFICATION</scope>
</reference>
<dbReference type="GO" id="GO:0005634">
    <property type="term" value="C:nucleus"/>
    <property type="evidence" value="ECO:0007669"/>
    <property type="project" value="UniProtKB-SubCell"/>
</dbReference>
<keyword evidence="7" id="KW-0949">S-adenosyl-L-methionine</keyword>
<dbReference type="PANTHER" id="PTHR14614">
    <property type="entry name" value="HEPATOCELLULAR CARCINOMA-ASSOCIATED ANTIGEN"/>
    <property type="match status" value="1"/>
</dbReference>
<keyword evidence="6" id="KW-0808">Transferase</keyword>
<evidence type="ECO:0000313" key="11">
    <source>
        <dbReference type="Proteomes" id="UP000095287"/>
    </source>
</evidence>
<evidence type="ECO:0000256" key="6">
    <source>
        <dbReference type="ARBA" id="ARBA00022679"/>
    </source>
</evidence>
<evidence type="ECO:0000256" key="1">
    <source>
        <dbReference type="ARBA" id="ARBA00004123"/>
    </source>
</evidence>
<dbReference type="EC" id="2.1.1.85" evidence="3"/>
<evidence type="ECO:0000256" key="5">
    <source>
        <dbReference type="ARBA" id="ARBA00022603"/>
    </source>
</evidence>
<evidence type="ECO:0000256" key="7">
    <source>
        <dbReference type="ARBA" id="ARBA00022691"/>
    </source>
</evidence>
<accession>A0A1I7Z645</accession>
<name>A0A1I7Z645_9BILA</name>
<keyword evidence="4" id="KW-0963">Cytoplasm</keyword>
<proteinExistence type="inferred from homology"/>
<evidence type="ECO:0000256" key="9">
    <source>
        <dbReference type="ARBA" id="ARBA00038126"/>
    </source>
</evidence>
<dbReference type="Gene3D" id="3.40.50.150">
    <property type="entry name" value="Vaccinia Virus protein VP39"/>
    <property type="match status" value="1"/>
</dbReference>
<protein>
    <recommendedName>
        <fullName evidence="3">protein-histidine N-methyltransferase</fullName>
        <ecNumber evidence="3">2.1.1.85</ecNumber>
    </recommendedName>
</protein>
<keyword evidence="11" id="KW-1185">Reference proteome</keyword>
<comment type="similarity">
    <text evidence="9">Belongs to the methyltransferase superfamily. METTL18 family.</text>
</comment>
<dbReference type="GO" id="GO:0005737">
    <property type="term" value="C:cytoplasm"/>
    <property type="evidence" value="ECO:0007669"/>
    <property type="project" value="UniProtKB-SubCell"/>
</dbReference>
<dbReference type="Proteomes" id="UP000095287">
    <property type="component" value="Unplaced"/>
</dbReference>
<dbReference type="SUPFAM" id="SSF53335">
    <property type="entry name" value="S-adenosyl-L-methionine-dependent methyltransferases"/>
    <property type="match status" value="1"/>
</dbReference>
<evidence type="ECO:0000256" key="3">
    <source>
        <dbReference type="ARBA" id="ARBA00012533"/>
    </source>
</evidence>
<dbReference type="GO" id="GO:0032259">
    <property type="term" value="P:methylation"/>
    <property type="evidence" value="ECO:0007669"/>
    <property type="project" value="UniProtKB-KW"/>
</dbReference>
<dbReference type="AlphaFoldDB" id="A0A1I7Z645"/>
<organism evidence="11 12">
    <name type="scientific">Steinernema glaseri</name>
    <dbReference type="NCBI Taxonomy" id="37863"/>
    <lineage>
        <taxon>Eukaryota</taxon>
        <taxon>Metazoa</taxon>
        <taxon>Ecdysozoa</taxon>
        <taxon>Nematoda</taxon>
        <taxon>Chromadorea</taxon>
        <taxon>Rhabditida</taxon>
        <taxon>Tylenchina</taxon>
        <taxon>Panagrolaimomorpha</taxon>
        <taxon>Strongyloidoidea</taxon>
        <taxon>Steinernematidae</taxon>
        <taxon>Steinernema</taxon>
    </lineage>
</organism>
<dbReference type="WBParaSite" id="L893_g23153.t1">
    <property type="protein sequence ID" value="L893_g23153.t1"/>
    <property type="gene ID" value="L893_g23153"/>
</dbReference>
<dbReference type="InterPro" id="IPR029063">
    <property type="entry name" value="SAM-dependent_MTases_sf"/>
</dbReference>
<dbReference type="PANTHER" id="PTHR14614:SF39">
    <property type="entry name" value="HISTIDINE PROTEIN METHYLTRANSFERASE 1 HOMOLOG"/>
    <property type="match status" value="1"/>
</dbReference>
<evidence type="ECO:0000256" key="2">
    <source>
        <dbReference type="ARBA" id="ARBA00004496"/>
    </source>
</evidence>
<sequence>MSGLKKQPKKEPSRVTSLQLAIDSPDRDRRPVSSTKSLVYNSARCQPQSTSRTSTFSGPPTSIVGLFLRDRSSELAILVQIVLHSTFTLSSGSTMLPGGLPKELLSKEPNCVEVGAQKTKLFYANEKVVQELMAEDAKTNPTTQALLEHLKTHDVKEGIYEGGLKVWEGALDLANFLLSPDCPVQLEGSDVFEIGCGAGLLGVLASKMGCGRVVMQDYNDVVLNFFTRTNFIINDIDDRRVEYVHGDWKDVTGELGAEQFDVIVTAETIYNEDSYSKLHDLMFKTLKKNGRAYLAAKIEYFGVGGSLGAFLHYVRTQGKFQAEVKWTSSSSVPRKVIELTKV</sequence>